<feature type="domain" description="TTI1 C-terminal TPR" evidence="3">
    <location>
        <begin position="755"/>
        <end position="1047"/>
    </location>
</feature>
<dbReference type="GO" id="GO:0005737">
    <property type="term" value="C:cytoplasm"/>
    <property type="evidence" value="ECO:0007669"/>
    <property type="project" value="TreeGrafter"/>
</dbReference>
<dbReference type="Pfam" id="PF24176">
    <property type="entry name" value="TPR_TTI1_2nd"/>
    <property type="match status" value="1"/>
</dbReference>
<feature type="region of interest" description="Disordered" evidence="1">
    <location>
        <begin position="774"/>
        <end position="805"/>
    </location>
</feature>
<evidence type="ECO:0000256" key="1">
    <source>
        <dbReference type="SAM" id="MobiDB-lite"/>
    </source>
</evidence>
<proteinExistence type="predicted"/>
<dbReference type="OrthoDB" id="49511at2759"/>
<dbReference type="SUPFAM" id="SSF48371">
    <property type="entry name" value="ARM repeat"/>
    <property type="match status" value="1"/>
</dbReference>
<keyword evidence="5" id="KW-1185">Reference proteome</keyword>
<dbReference type="EnsemblMetazoa" id="XM_038219496.1">
    <property type="protein sequence ID" value="XP_038075424.1"/>
    <property type="gene ID" value="LOC119743131"/>
</dbReference>
<accession>A0A914BH59</accession>
<dbReference type="InterPro" id="IPR057567">
    <property type="entry name" value="TPR_TTI1_C"/>
</dbReference>
<evidence type="ECO:0008006" key="6">
    <source>
        <dbReference type="Google" id="ProtNLM"/>
    </source>
</evidence>
<protein>
    <recommendedName>
        <fullName evidence="6">TELO2-interacting protein 1 homolog</fullName>
    </recommendedName>
</protein>
<dbReference type="RefSeq" id="XP_038075424.1">
    <property type="nucleotide sequence ID" value="XM_038219496.1"/>
</dbReference>
<evidence type="ECO:0000313" key="4">
    <source>
        <dbReference type="EnsemblMetazoa" id="XP_038075424.1"/>
    </source>
</evidence>
<feature type="region of interest" description="Disordered" evidence="1">
    <location>
        <begin position="242"/>
        <end position="264"/>
    </location>
</feature>
<organism evidence="4 5">
    <name type="scientific">Patiria miniata</name>
    <name type="common">Bat star</name>
    <name type="synonym">Asterina miniata</name>
    <dbReference type="NCBI Taxonomy" id="46514"/>
    <lineage>
        <taxon>Eukaryota</taxon>
        <taxon>Metazoa</taxon>
        <taxon>Echinodermata</taxon>
        <taxon>Eleutherozoa</taxon>
        <taxon>Asterozoa</taxon>
        <taxon>Asteroidea</taxon>
        <taxon>Valvatacea</taxon>
        <taxon>Valvatida</taxon>
        <taxon>Asterinidae</taxon>
        <taxon>Patiria</taxon>
    </lineage>
</organism>
<dbReference type="InterPro" id="IPR057566">
    <property type="entry name" value="TPR_TTI1_N"/>
</dbReference>
<sequence>MTQSAFERLRPICVRLSKEPSNDAIQQLRTLLQRMDEGALQPFQQYVLFPLRLILRDPKKMPAGCCENALGCIAKIFSCTTVSDWQVFSDFFSTLCILISPQANFGQVSDQAEEFKLAVILCFEELLKSASDTVLSRLYSPEFLPAVGHAVSVLLGLAELEKLKDLRVRSMTCLQHLAQCSGGESTSNTDQARACLASFLPGITLALSRAILGDPKQGQKVTTTAIHTWSKIVAMVMGDLHSPSQSDENSKCPSPKEGVANSPGRDLLVKRTPEWVESTAKKLDILIGRLVTMATNQSWKIRLTMVAFSEELLFSCKSSLSASVPKLLELLVSLIGDEYDQVAERCRRILETFAQAHMGGDGEGDGVGDGVGKPLVELLEENLHSLMTALPRLMRTADDATKLARLNLVIGYLKLLGPRISSLLHSVSHLRRLSLALIQVLELDLRDVKILEEATPHPESAACAMKAFHYCQARRKYFKHFADDRIYKAIVQVCHLLGKHGNITLLVDHFLDLFHESTSHRKQAVLILNEIMLGTVETRLDDSNKASWEGSASPALRDTEEIELAVRTLLQEYLLPAYWNLPTTPGQSEAAPAHKDTANWLVVSQQERGSISLAVLNSNVLLISLLLEGIGAFAQVLGPAFNLLLMECLYSVFEKLADEKSIISQSAYATMVQICMACGYQTIPALLSSNADYLVDAISSGLRHLEMNPKAPLVLQVTLRHSDAEMLPLLQDTIDEILLTLDQYHKELAAMMMDVLKTLVIAIYRWFPAGKENQTSSETEADSESAHDGGPTSQDPDPTDDHPVTHESIRDFFLEHLRLKRIAEGDVREEDIEGDIAEDLSEATGEGVEHGDEVDREKVLPMHVKTVKEVLERCLHFLSANDPRLRLKVLEIVRHGMLALQNHQDELLPLIHRLWPAFVQRFQDTDQLVTCRACQTLQTMADTGGDFIQKRVIKDVWPKLVSFLEAQAKISEKAGPAYRHTSACKLQSAILHCVGPVCTNTGMGGGELAKMATACLPYLSARQPEMLQTVALESFEAFAELEPDAIWLTLNDVYCPSTALPPHEGFPTHKFYGEINPHRGEYAKNIPRLLDQL</sequence>
<dbReference type="GeneID" id="119743131"/>
<dbReference type="Proteomes" id="UP000887568">
    <property type="component" value="Unplaced"/>
</dbReference>
<dbReference type="Pfam" id="PF21547">
    <property type="entry name" value="TTI1"/>
    <property type="match status" value="1"/>
</dbReference>
<reference evidence="4" key="1">
    <citation type="submission" date="2022-11" db="UniProtKB">
        <authorList>
            <consortium name="EnsemblMetazoa"/>
        </authorList>
    </citation>
    <scope>IDENTIFICATION</scope>
</reference>
<dbReference type="Pfam" id="PF24181">
    <property type="entry name" value="TPR_TTI1_C"/>
    <property type="match status" value="1"/>
</dbReference>
<evidence type="ECO:0000259" key="3">
    <source>
        <dbReference type="Pfam" id="PF24181"/>
    </source>
</evidence>
<dbReference type="InterPro" id="IPR016024">
    <property type="entry name" value="ARM-type_fold"/>
</dbReference>
<dbReference type="InterPro" id="IPR011989">
    <property type="entry name" value="ARM-like"/>
</dbReference>
<dbReference type="PANTHER" id="PTHR18460:SF3">
    <property type="entry name" value="TELO2-INTERACTING PROTEIN 1 HOMOLOG"/>
    <property type="match status" value="1"/>
</dbReference>
<dbReference type="Pfam" id="PF24173">
    <property type="entry name" value="TPR_TTI1_N"/>
    <property type="match status" value="1"/>
</dbReference>
<evidence type="ECO:0000259" key="2">
    <source>
        <dbReference type="Pfam" id="PF24173"/>
    </source>
</evidence>
<dbReference type="InterPro" id="IPR052587">
    <property type="entry name" value="TELO2-interacting_protein_1"/>
</dbReference>
<dbReference type="OMA" id="PHPKKPW"/>
<dbReference type="InterPro" id="IPR049362">
    <property type="entry name" value="TTI1_rpt"/>
</dbReference>
<feature type="domain" description="TTI1 N-terminal TPR" evidence="2">
    <location>
        <begin position="6"/>
        <end position="338"/>
    </location>
</feature>
<dbReference type="Gene3D" id="1.25.10.10">
    <property type="entry name" value="Leucine-rich Repeat Variant"/>
    <property type="match status" value="3"/>
</dbReference>
<name>A0A914BH59_PATMI</name>
<dbReference type="PANTHER" id="PTHR18460">
    <property type="entry name" value="TEL2 INTERACTING PROTEIN 1 TTI1 FAMILY MEMBER"/>
    <property type="match status" value="1"/>
</dbReference>
<evidence type="ECO:0000313" key="5">
    <source>
        <dbReference type="Proteomes" id="UP000887568"/>
    </source>
</evidence>
<dbReference type="AlphaFoldDB" id="A0A914BH59"/>